<dbReference type="Proteomes" id="UP001185012">
    <property type="component" value="Unassembled WGS sequence"/>
</dbReference>
<proteinExistence type="predicted"/>
<organism evidence="1 2">
    <name type="scientific">Desmospora profundinema</name>
    <dbReference type="NCBI Taxonomy" id="1571184"/>
    <lineage>
        <taxon>Bacteria</taxon>
        <taxon>Bacillati</taxon>
        <taxon>Bacillota</taxon>
        <taxon>Bacilli</taxon>
        <taxon>Bacillales</taxon>
        <taxon>Thermoactinomycetaceae</taxon>
        <taxon>Desmospora</taxon>
    </lineage>
</organism>
<evidence type="ECO:0000313" key="1">
    <source>
        <dbReference type="EMBL" id="MDR6224321.1"/>
    </source>
</evidence>
<dbReference type="EMBL" id="JAVDQG010000001">
    <property type="protein sequence ID" value="MDR6224321.1"/>
    <property type="molecule type" value="Genomic_DNA"/>
</dbReference>
<evidence type="ECO:0000313" key="2">
    <source>
        <dbReference type="Proteomes" id="UP001185012"/>
    </source>
</evidence>
<name>A0ABU1IHS3_9BACL</name>
<keyword evidence="2" id="KW-1185">Reference proteome</keyword>
<dbReference type="SUPFAM" id="SSF53756">
    <property type="entry name" value="UDP-Glycosyltransferase/glycogen phosphorylase"/>
    <property type="match status" value="1"/>
</dbReference>
<reference evidence="1 2" key="1">
    <citation type="submission" date="2023-07" db="EMBL/GenBank/DDBJ databases">
        <title>Genomic Encyclopedia of Type Strains, Phase IV (KMG-IV): sequencing the most valuable type-strain genomes for metagenomic binning, comparative biology and taxonomic classification.</title>
        <authorList>
            <person name="Goeker M."/>
        </authorList>
    </citation>
    <scope>NUCLEOTIDE SEQUENCE [LARGE SCALE GENOMIC DNA]</scope>
    <source>
        <strain evidence="1 2">DSM 45903</strain>
    </source>
</reference>
<dbReference type="InterPro" id="IPR043148">
    <property type="entry name" value="TagF_C"/>
</dbReference>
<protein>
    <recommendedName>
        <fullName evidence="3">UDP-N-acetylglucosamine 2-epimerase domain-containing protein</fullName>
    </recommendedName>
</protein>
<evidence type="ECO:0008006" key="3">
    <source>
        <dbReference type="Google" id="ProtNLM"/>
    </source>
</evidence>
<dbReference type="InterPro" id="IPR007554">
    <property type="entry name" value="Glycerophosphate_synth"/>
</dbReference>
<dbReference type="Gene3D" id="3.40.50.12580">
    <property type="match status" value="1"/>
</dbReference>
<comment type="caution">
    <text evidence="1">The sequence shown here is derived from an EMBL/GenBank/DDBJ whole genome shotgun (WGS) entry which is preliminary data.</text>
</comment>
<accession>A0ABU1IHS3</accession>
<dbReference type="Pfam" id="PF04464">
    <property type="entry name" value="Glyphos_transf"/>
    <property type="match status" value="1"/>
</dbReference>
<sequence length="466" mass="54686">MHPHVWSLYFDFLERFRCLTYRGVPIALFCYFPHYTTHITHLIKKDTFIKHLNHYPLSREDFQPYYNRFLPRANKDETFRAGETEERKVVFFDDYLRFTKDTYRNHFNPTRTFILSELHHRRYKGFAVRNIQSFQANVDDWIETYQSRAQQIIERLGWHPFFGDYSFQSRLIKLDIPLIIRGLDAAFRLFKQIPVACVVTGGTATNVKLNAILPIVASMKGIPSISLQHGIIGADRGWLPVVTTKQAVYGEYEKIYYRQAGVPETQLEIVGHPRFDAIFEREHMGRREFCDRYKMDPAAKTVLITTQSVWHPNQLKSLIEHLSRYPVNIMVKLHPLEKKDRYNEIKQQYSFVRFFNSECHLYDLMANTDIAIVFFSTTGLETLLFDKPVIYMLPTSAGGAPYQYSPHFVQKNPKIIADMAHRLATDDSYAELARRERVRYLSKAYPEKQSAKKLSQLIEQLSGGRP</sequence>
<dbReference type="RefSeq" id="WP_309861498.1">
    <property type="nucleotide sequence ID" value="NZ_JAVDQG010000001.1"/>
</dbReference>
<gene>
    <name evidence="1" type="ORF">JOE21_000309</name>
</gene>